<comment type="caution">
    <text evidence="2">The sequence shown here is derived from an EMBL/GenBank/DDBJ whole genome shotgun (WGS) entry which is preliminary data.</text>
</comment>
<name>A0A4R4DYZ4_9BACT</name>
<gene>
    <name evidence="2" type="ORF">E0486_13300</name>
</gene>
<feature type="compositionally biased region" description="Gly residues" evidence="1">
    <location>
        <begin position="59"/>
        <end position="71"/>
    </location>
</feature>
<proteinExistence type="predicted"/>
<feature type="compositionally biased region" description="Low complexity" evidence="1">
    <location>
        <begin position="12"/>
        <end position="28"/>
    </location>
</feature>
<keyword evidence="3" id="KW-1185">Reference proteome</keyword>
<evidence type="ECO:0000313" key="2">
    <source>
        <dbReference type="EMBL" id="TCZ68849.1"/>
    </source>
</evidence>
<dbReference type="AlphaFoldDB" id="A0A4R4DYZ4"/>
<accession>A0A4R4DYZ4</accession>
<feature type="region of interest" description="Disordered" evidence="1">
    <location>
        <begin position="1"/>
        <end position="71"/>
    </location>
</feature>
<sequence>MSHRRDKRERAQSQGNNNQKGGSGNSQQTPGLARGNEQQVSDQPGNTSERSRGTSGNDRQGGSGGSSRSGR</sequence>
<evidence type="ECO:0000313" key="3">
    <source>
        <dbReference type="Proteomes" id="UP000295164"/>
    </source>
</evidence>
<dbReference type="EMBL" id="SKFH01000024">
    <property type="protein sequence ID" value="TCZ68849.1"/>
    <property type="molecule type" value="Genomic_DNA"/>
</dbReference>
<evidence type="ECO:0000256" key="1">
    <source>
        <dbReference type="SAM" id="MobiDB-lite"/>
    </source>
</evidence>
<dbReference type="Proteomes" id="UP000295164">
    <property type="component" value="Unassembled WGS sequence"/>
</dbReference>
<reference evidence="2 3" key="1">
    <citation type="submission" date="2019-03" db="EMBL/GenBank/DDBJ databases">
        <authorList>
            <person name="Kim M.K.M."/>
        </authorList>
    </citation>
    <scope>NUCLEOTIDE SEQUENCE [LARGE SCALE GENOMIC DNA]</scope>
    <source>
        <strain evidence="2 3">17J68-15</strain>
    </source>
</reference>
<dbReference type="RefSeq" id="WP_131852668.1">
    <property type="nucleotide sequence ID" value="NZ_SKFH01000024.1"/>
</dbReference>
<feature type="compositionally biased region" description="Polar residues" evidence="1">
    <location>
        <begin position="36"/>
        <end position="48"/>
    </location>
</feature>
<organism evidence="2 3">
    <name type="scientific">Flaviaesturariibacter aridisoli</name>
    <dbReference type="NCBI Taxonomy" id="2545761"/>
    <lineage>
        <taxon>Bacteria</taxon>
        <taxon>Pseudomonadati</taxon>
        <taxon>Bacteroidota</taxon>
        <taxon>Chitinophagia</taxon>
        <taxon>Chitinophagales</taxon>
        <taxon>Chitinophagaceae</taxon>
        <taxon>Flaviaestuariibacter</taxon>
    </lineage>
</organism>
<protein>
    <submittedName>
        <fullName evidence="2">Uncharacterized protein</fullName>
    </submittedName>
</protein>